<evidence type="ECO:0000256" key="1">
    <source>
        <dbReference type="ARBA" id="ARBA00022729"/>
    </source>
</evidence>
<keyword evidence="3" id="KW-0614">Plasmid</keyword>
<evidence type="ECO:0000259" key="2">
    <source>
        <dbReference type="SMART" id="SM00062"/>
    </source>
</evidence>
<accession>A0A0H3ACB7</accession>
<dbReference type="PANTHER" id="PTHR35936">
    <property type="entry name" value="MEMBRANE-BOUND LYTIC MUREIN TRANSGLYCOSYLASE F"/>
    <property type="match status" value="1"/>
</dbReference>
<dbReference type="Pfam" id="PF00497">
    <property type="entry name" value="SBP_bac_3"/>
    <property type="match status" value="1"/>
</dbReference>
<proteinExistence type="predicted"/>
<sequence length="262" mass="29258" precursor="true">MPGAVRRVCSGGCEKVVMRTFVCLLLAIVFSSSAAVARPVIKYGYDEDYPPWEKNVSGKPVGINIDIMNALADRLGFEVVYRPYPFKRVLVLLESGEIDMTGGLARSAEREAYARYLEPSYQKTIRVFIIRRESGIRLRTYADLIPLRIGVRAGNRLYEPFDSDPRLMKVEAHSVDQLFQMLLAGRTDVIVGGSIQLRHAAKVSGYASKVKLAPYTVETQDGGFFALSRASALEGSFDAIQKAFRDLYARGLIDRIIESHLR</sequence>
<geneLocation type="plasmid" evidence="3 4">
    <name>pDVUL01</name>
</geneLocation>
<protein>
    <submittedName>
        <fullName evidence="3">Amino acid ABC transporter substrate-binding protein, PAAT family</fullName>
    </submittedName>
</protein>
<name>A0A0H3ACB7_NITV4</name>
<keyword evidence="1" id="KW-0732">Signal</keyword>
<dbReference type="PANTHER" id="PTHR35936:SF19">
    <property type="entry name" value="AMINO-ACID-BINDING PROTEIN YXEM-RELATED"/>
    <property type="match status" value="1"/>
</dbReference>
<dbReference type="AlphaFoldDB" id="A0A0H3ACB7"/>
<dbReference type="EMBL" id="CP000528">
    <property type="protein sequence ID" value="ABM29971.1"/>
    <property type="molecule type" value="Genomic_DNA"/>
</dbReference>
<reference evidence="4" key="1">
    <citation type="journal article" date="2009" name="Environ. Microbiol.">
        <title>Contribution of mobile genetic elements to Desulfovibrio vulgaris genome plasticity.</title>
        <authorList>
            <person name="Walker C.B."/>
            <person name="Stolyar S."/>
            <person name="Chivian D."/>
            <person name="Pinel N."/>
            <person name="Gabster J.A."/>
            <person name="Dehal P.S."/>
            <person name="He Z."/>
            <person name="Yang Z.K."/>
            <person name="Yen H.C."/>
            <person name="Zhou J."/>
            <person name="Wall J.D."/>
            <person name="Hazen T.C."/>
            <person name="Arkin A.P."/>
            <person name="Stahl D.A."/>
        </authorList>
    </citation>
    <scope>NUCLEOTIDE SEQUENCE [LARGE SCALE GENOMIC DNA]</scope>
    <source>
        <strain evidence="4">DP4</strain>
        <plasmid evidence="4">Plasmid pDVUL01</plasmid>
    </source>
</reference>
<dbReference type="SUPFAM" id="SSF53850">
    <property type="entry name" value="Periplasmic binding protein-like II"/>
    <property type="match status" value="1"/>
</dbReference>
<evidence type="ECO:0000313" key="4">
    <source>
        <dbReference type="Proteomes" id="UP000009173"/>
    </source>
</evidence>
<dbReference type="KEGG" id="dvl:Dvul_2960"/>
<evidence type="ECO:0000313" key="3">
    <source>
        <dbReference type="EMBL" id="ABM29971.1"/>
    </source>
</evidence>
<gene>
    <name evidence="3" type="ordered locus">Dvul_2960</name>
</gene>
<dbReference type="InterPro" id="IPR001638">
    <property type="entry name" value="Solute-binding_3/MltF_N"/>
</dbReference>
<feature type="domain" description="Solute-binding protein family 3/N-terminal" evidence="2">
    <location>
        <begin position="40"/>
        <end position="260"/>
    </location>
</feature>
<organism evidence="3 4">
    <name type="scientific">Nitratidesulfovibrio vulgaris (strain DP4)</name>
    <name type="common">Desulfovibrio vulgaris</name>
    <dbReference type="NCBI Taxonomy" id="391774"/>
    <lineage>
        <taxon>Bacteria</taxon>
        <taxon>Pseudomonadati</taxon>
        <taxon>Thermodesulfobacteriota</taxon>
        <taxon>Desulfovibrionia</taxon>
        <taxon>Desulfovibrionales</taxon>
        <taxon>Desulfovibrionaceae</taxon>
        <taxon>Nitratidesulfovibrio</taxon>
    </lineage>
</organism>
<dbReference type="HOGENOM" id="CLU_064076_9_0_7"/>
<dbReference type="SMART" id="SM00062">
    <property type="entry name" value="PBPb"/>
    <property type="match status" value="1"/>
</dbReference>
<dbReference type="Proteomes" id="UP000009173">
    <property type="component" value="Plasmid pDVUL01"/>
</dbReference>
<dbReference type="Gene3D" id="3.40.190.10">
    <property type="entry name" value="Periplasmic binding protein-like II"/>
    <property type="match status" value="2"/>
</dbReference>